<dbReference type="GO" id="GO:0003700">
    <property type="term" value="F:DNA-binding transcription factor activity"/>
    <property type="evidence" value="ECO:0007669"/>
    <property type="project" value="InterPro"/>
</dbReference>
<dbReference type="InterPro" id="IPR018062">
    <property type="entry name" value="HTH_AraC-typ_CS"/>
</dbReference>
<dbReference type="PROSITE" id="PS01124">
    <property type="entry name" value="HTH_ARAC_FAMILY_2"/>
    <property type="match status" value="1"/>
</dbReference>
<evidence type="ECO:0000313" key="5">
    <source>
        <dbReference type="EMBL" id="SDK03407.1"/>
    </source>
</evidence>
<evidence type="ECO:0000256" key="2">
    <source>
        <dbReference type="ARBA" id="ARBA00023125"/>
    </source>
</evidence>
<dbReference type="SMART" id="SM00342">
    <property type="entry name" value="HTH_ARAC"/>
    <property type="match status" value="1"/>
</dbReference>
<dbReference type="STRING" id="376427.SAMN04487954_110137"/>
<evidence type="ECO:0000259" key="4">
    <source>
        <dbReference type="PROSITE" id="PS01124"/>
    </source>
</evidence>
<dbReference type="SUPFAM" id="SSF46689">
    <property type="entry name" value="Homeodomain-like"/>
    <property type="match status" value="1"/>
</dbReference>
<dbReference type="AlphaFoldDB" id="A0A1G8YL62"/>
<keyword evidence="1" id="KW-0805">Transcription regulation</keyword>
<dbReference type="Pfam" id="PF12833">
    <property type="entry name" value="HTH_18"/>
    <property type="match status" value="1"/>
</dbReference>
<dbReference type="PANTHER" id="PTHR46796">
    <property type="entry name" value="HTH-TYPE TRANSCRIPTIONAL ACTIVATOR RHAS-RELATED"/>
    <property type="match status" value="1"/>
</dbReference>
<evidence type="ECO:0000313" key="6">
    <source>
        <dbReference type="Proteomes" id="UP000198525"/>
    </source>
</evidence>
<dbReference type="EMBL" id="FNES01000010">
    <property type="protein sequence ID" value="SDK03407.1"/>
    <property type="molecule type" value="Genomic_DNA"/>
</dbReference>
<dbReference type="InterPro" id="IPR018060">
    <property type="entry name" value="HTH_AraC"/>
</dbReference>
<gene>
    <name evidence="5" type="ORF">SAMN04487954_110137</name>
</gene>
<name>A0A1G8YL62_9GAMM</name>
<dbReference type="GO" id="GO:0043565">
    <property type="term" value="F:sequence-specific DNA binding"/>
    <property type="evidence" value="ECO:0007669"/>
    <property type="project" value="InterPro"/>
</dbReference>
<accession>A0A1G8YL62</accession>
<feature type="domain" description="HTH araC/xylS-type" evidence="4">
    <location>
        <begin position="217"/>
        <end position="316"/>
    </location>
</feature>
<dbReference type="InterPro" id="IPR050204">
    <property type="entry name" value="AraC_XylS_family_regulators"/>
</dbReference>
<dbReference type="Gene3D" id="1.10.10.60">
    <property type="entry name" value="Homeodomain-like"/>
    <property type="match status" value="1"/>
</dbReference>
<evidence type="ECO:0000256" key="3">
    <source>
        <dbReference type="ARBA" id="ARBA00023163"/>
    </source>
</evidence>
<keyword evidence="6" id="KW-1185">Reference proteome</keyword>
<protein>
    <submittedName>
        <fullName evidence="5">AraC-type DNA-binding protein</fullName>
    </submittedName>
</protein>
<dbReference type="PANTHER" id="PTHR46796:SF6">
    <property type="entry name" value="ARAC SUBFAMILY"/>
    <property type="match status" value="1"/>
</dbReference>
<keyword evidence="3" id="KW-0804">Transcription</keyword>
<dbReference type="PROSITE" id="PS00041">
    <property type="entry name" value="HTH_ARAC_FAMILY_1"/>
    <property type="match status" value="1"/>
</dbReference>
<dbReference type="RefSeq" id="WP_089686845.1">
    <property type="nucleotide sequence ID" value="NZ_FNES01000010.1"/>
</dbReference>
<reference evidence="5 6" key="1">
    <citation type="submission" date="2016-10" db="EMBL/GenBank/DDBJ databases">
        <authorList>
            <person name="de Groot N.N."/>
        </authorList>
    </citation>
    <scope>NUCLEOTIDE SEQUENCE [LARGE SCALE GENOMIC DNA]</scope>
    <source>
        <strain evidence="5 6">CGMCC 1.6133</strain>
    </source>
</reference>
<dbReference type="InterPro" id="IPR009057">
    <property type="entry name" value="Homeodomain-like_sf"/>
</dbReference>
<evidence type="ECO:0000256" key="1">
    <source>
        <dbReference type="ARBA" id="ARBA00023015"/>
    </source>
</evidence>
<dbReference type="OrthoDB" id="9816461at2"/>
<proteinExistence type="predicted"/>
<keyword evidence="2 5" id="KW-0238">DNA-binding</keyword>
<dbReference type="Proteomes" id="UP000198525">
    <property type="component" value="Unassembled WGS sequence"/>
</dbReference>
<sequence>MVDEPTIPAVRFDSEWLEPNDRFEAWREAIAPVFDVEPLRVKDGGSPVRFASRIEAYHLGNMLAASVHTGAQRFYRARPNHRVDHLLVQVHRQGGYHGRLDDSAVRVAPRHVSLIDLDRPLHTESGETDILNVMLPRDLFSGQPAFLDGLHGLVLEPARGAFLADYLAALMRRLPSVKAHEAPELSRITRDMVLACCAEDAEARARVQPSIQAIVRRRLEDLIERELVSPRLTPDALCRAAGMSRTQLYRQFEQDGGVVRYIQRRRLIRVKRCLDDPTEHRSIGELAEAHGFRSLAHFSRCFRERYGCSPRDARDFSRIPTVSSEADAGNTVNDWVRRLTRC</sequence>
<organism evidence="5 6">
    <name type="scientific">Billgrantia gudaonensis</name>
    <dbReference type="NCBI Taxonomy" id="376427"/>
    <lineage>
        <taxon>Bacteria</taxon>
        <taxon>Pseudomonadati</taxon>
        <taxon>Pseudomonadota</taxon>
        <taxon>Gammaproteobacteria</taxon>
        <taxon>Oceanospirillales</taxon>
        <taxon>Halomonadaceae</taxon>
        <taxon>Billgrantia</taxon>
    </lineage>
</organism>